<accession>T1CUS1</accession>
<dbReference type="InterPro" id="IPR036188">
    <property type="entry name" value="FAD/NAD-bd_sf"/>
</dbReference>
<comment type="function">
    <text evidence="2">Probable oxidoreductase that may play a role as regulator of mitochondrial function.</text>
</comment>
<dbReference type="EMBL" id="AUZY01001922">
    <property type="protein sequence ID" value="EQD73550.1"/>
    <property type="molecule type" value="Genomic_DNA"/>
</dbReference>
<protein>
    <recommendedName>
        <fullName evidence="4">Pyridine nucleotide-disulfide oxidoreductase domain-containing protein 2</fullName>
    </recommendedName>
</protein>
<evidence type="ECO:0000313" key="6">
    <source>
        <dbReference type="EMBL" id="EQD73550.1"/>
    </source>
</evidence>
<organism evidence="6">
    <name type="scientific">mine drainage metagenome</name>
    <dbReference type="NCBI Taxonomy" id="410659"/>
    <lineage>
        <taxon>unclassified sequences</taxon>
        <taxon>metagenomes</taxon>
        <taxon>ecological metagenomes</taxon>
    </lineage>
</organism>
<reference evidence="6" key="2">
    <citation type="journal article" date="2014" name="ISME J.">
        <title>Microbial stratification in low pH oxic and suboxic macroscopic growths along an acid mine drainage.</title>
        <authorList>
            <person name="Mendez-Garcia C."/>
            <person name="Mesa V."/>
            <person name="Sprenger R.R."/>
            <person name="Richter M."/>
            <person name="Diez M.S."/>
            <person name="Solano J."/>
            <person name="Bargiela R."/>
            <person name="Golyshina O.V."/>
            <person name="Manteca A."/>
            <person name="Ramos J.L."/>
            <person name="Gallego J.R."/>
            <person name="Llorente I."/>
            <person name="Martins Dos Santos V.A."/>
            <person name="Jensen O.N."/>
            <person name="Pelaez A.I."/>
            <person name="Sanchez J."/>
            <person name="Ferrer M."/>
        </authorList>
    </citation>
    <scope>NUCLEOTIDE SEQUENCE</scope>
</reference>
<evidence type="ECO:0000256" key="1">
    <source>
        <dbReference type="ARBA" id="ARBA00004305"/>
    </source>
</evidence>
<dbReference type="GO" id="GO:0005759">
    <property type="term" value="C:mitochondrial matrix"/>
    <property type="evidence" value="ECO:0007669"/>
    <property type="project" value="UniProtKB-SubCell"/>
</dbReference>
<dbReference type="PANTHER" id="PTHR10668">
    <property type="entry name" value="PHYTOENE DEHYDROGENASE"/>
    <property type="match status" value="1"/>
</dbReference>
<dbReference type="Pfam" id="PF01593">
    <property type="entry name" value="Amino_oxidase"/>
    <property type="match status" value="1"/>
</dbReference>
<reference evidence="6" key="1">
    <citation type="submission" date="2013-08" db="EMBL/GenBank/DDBJ databases">
        <authorList>
            <person name="Mendez C."/>
            <person name="Richter M."/>
            <person name="Ferrer M."/>
            <person name="Sanchez J."/>
        </authorList>
    </citation>
    <scope>NUCLEOTIDE SEQUENCE</scope>
</reference>
<evidence type="ECO:0000259" key="5">
    <source>
        <dbReference type="Pfam" id="PF01593"/>
    </source>
</evidence>
<dbReference type="Gene3D" id="3.50.50.60">
    <property type="entry name" value="FAD/NAD(P)-binding domain"/>
    <property type="match status" value="1"/>
</dbReference>
<feature type="domain" description="Amine oxidase" evidence="5">
    <location>
        <begin position="37"/>
        <end position="181"/>
    </location>
</feature>
<comment type="subunit">
    <text evidence="3">Interacts with COX5B; this interaction may contribute to localize PYROXD2 to the inner face of the inner mitochondrial membrane.</text>
</comment>
<sequence>TLGRKGLADLAQLVSSSCRELVDAYLVSAEAKALVACWGLHLDFGPDVSGGAVFPFLEAFSDMQVGMSVAEGGASCLVDALCGLLREHGGELRTGVAVERILVTGGRAIGVKLADGQHLQAARAVVANVSPTALVGNLLAPGDLPEGISRALERYAYGPATMMVHLALSKPVPWDAGDELQRFAYVHVAPYVDDLAQTYADALAGRLPAEPLLVVGQTSSVDATRAPADGQVLWVQVRTLPTRILTDPAGSLAGRSWDEAAEPFADRVMAKLERYASGLGAAVLDRAVLSPADLERQNRNLVGGDSIAGSMHLRQTLGFRPAPGMARYRTPVGGLVLVGAGTWPGPGLNAQSGYLAARDLLARARWHDRFRQGQHRWQSRRAW</sequence>
<comment type="caution">
    <text evidence="6">The sequence shown here is derived from an EMBL/GenBank/DDBJ whole genome shotgun (WGS) entry which is preliminary data.</text>
</comment>
<proteinExistence type="predicted"/>
<name>T1CUS1_9ZZZZ</name>
<comment type="subcellular location">
    <subcellularLocation>
        <location evidence="1">Mitochondrion matrix</location>
    </subcellularLocation>
</comment>
<evidence type="ECO:0000256" key="3">
    <source>
        <dbReference type="ARBA" id="ARBA00038825"/>
    </source>
</evidence>
<dbReference type="PANTHER" id="PTHR10668:SF105">
    <property type="entry name" value="DEHYDROGENASE-RELATED"/>
    <property type="match status" value="1"/>
</dbReference>
<gene>
    <name evidence="6" type="ORF">B1B_03165</name>
</gene>
<dbReference type="InterPro" id="IPR002937">
    <property type="entry name" value="Amino_oxidase"/>
</dbReference>
<feature type="non-terminal residue" evidence="6">
    <location>
        <position position="1"/>
    </location>
</feature>
<dbReference type="GO" id="GO:0016491">
    <property type="term" value="F:oxidoreductase activity"/>
    <property type="evidence" value="ECO:0007669"/>
    <property type="project" value="UniProtKB-KW"/>
</dbReference>
<dbReference type="SUPFAM" id="SSF51905">
    <property type="entry name" value="FAD/NAD(P)-binding domain"/>
    <property type="match status" value="1"/>
</dbReference>
<evidence type="ECO:0000256" key="2">
    <source>
        <dbReference type="ARBA" id="ARBA00037217"/>
    </source>
</evidence>
<evidence type="ECO:0000256" key="4">
    <source>
        <dbReference type="ARBA" id="ARBA00040298"/>
    </source>
</evidence>
<keyword evidence="6" id="KW-0560">Oxidoreductase</keyword>
<dbReference type="AlphaFoldDB" id="T1CUS1"/>